<dbReference type="Proteomes" id="UP000823388">
    <property type="component" value="Chromosome 2K"/>
</dbReference>
<organism evidence="2 3">
    <name type="scientific">Panicum virgatum</name>
    <name type="common">Blackwell switchgrass</name>
    <dbReference type="NCBI Taxonomy" id="38727"/>
    <lineage>
        <taxon>Eukaryota</taxon>
        <taxon>Viridiplantae</taxon>
        <taxon>Streptophyta</taxon>
        <taxon>Embryophyta</taxon>
        <taxon>Tracheophyta</taxon>
        <taxon>Spermatophyta</taxon>
        <taxon>Magnoliopsida</taxon>
        <taxon>Liliopsida</taxon>
        <taxon>Poales</taxon>
        <taxon>Poaceae</taxon>
        <taxon>PACMAD clade</taxon>
        <taxon>Panicoideae</taxon>
        <taxon>Panicodae</taxon>
        <taxon>Paniceae</taxon>
        <taxon>Panicinae</taxon>
        <taxon>Panicum</taxon>
        <taxon>Panicum sect. Hiantes</taxon>
    </lineage>
</organism>
<dbReference type="AlphaFoldDB" id="A0A8T0WEK0"/>
<evidence type="ECO:0000256" key="1">
    <source>
        <dbReference type="SAM" id="MobiDB-lite"/>
    </source>
</evidence>
<evidence type="ECO:0000313" key="3">
    <source>
        <dbReference type="Proteomes" id="UP000823388"/>
    </source>
</evidence>
<gene>
    <name evidence="2" type="ORF">PVAP13_2KG375515</name>
</gene>
<keyword evidence="3" id="KW-1185">Reference proteome</keyword>
<proteinExistence type="predicted"/>
<reference evidence="2" key="1">
    <citation type="submission" date="2020-05" db="EMBL/GenBank/DDBJ databases">
        <title>WGS assembly of Panicum virgatum.</title>
        <authorList>
            <person name="Lovell J.T."/>
            <person name="Jenkins J."/>
            <person name="Shu S."/>
            <person name="Juenger T.E."/>
            <person name="Schmutz J."/>
        </authorList>
    </citation>
    <scope>NUCLEOTIDE SEQUENCE</scope>
    <source>
        <strain evidence="2">AP13</strain>
    </source>
</reference>
<evidence type="ECO:0000313" key="2">
    <source>
        <dbReference type="EMBL" id="KAG2644607.1"/>
    </source>
</evidence>
<feature type="compositionally biased region" description="Basic and acidic residues" evidence="1">
    <location>
        <begin position="231"/>
        <end position="240"/>
    </location>
</feature>
<feature type="region of interest" description="Disordered" evidence="1">
    <location>
        <begin position="136"/>
        <end position="155"/>
    </location>
</feature>
<dbReference type="EMBL" id="CM029039">
    <property type="protein sequence ID" value="KAG2644607.1"/>
    <property type="molecule type" value="Genomic_DNA"/>
</dbReference>
<feature type="region of interest" description="Disordered" evidence="1">
    <location>
        <begin position="1"/>
        <end position="56"/>
    </location>
</feature>
<accession>A0A8T0WEK0</accession>
<feature type="compositionally biased region" description="Pro residues" evidence="1">
    <location>
        <begin position="30"/>
        <end position="39"/>
    </location>
</feature>
<sequence length="261" mass="27252">MGALPVSPPACALAPGPPEESNGSPQHFPLRPPSHPPSPTTAASCTAHHAGRGRAGRPRGVTALLLRAQAQWTTTRPLAGLACVCQAVSSLRLLLLAGPPTLSLSRCDLSTPPQARRRGKGETRLALVLPSERAGAANGAVQGRSEPKGGREWRPEVRSGRRILDLLVLSDVTRGQPRRAPSLCAVAPCPALQLLQGRGHKPTSAAAAPSGVPSRLLSEAAVGGAARRVSRREWCRRKDNPAPAHRVPPAAPPWKRAAAAE</sequence>
<feature type="compositionally biased region" description="Low complexity" evidence="1">
    <location>
        <begin position="241"/>
        <end position="261"/>
    </location>
</feature>
<comment type="caution">
    <text evidence="2">The sequence shown here is derived from an EMBL/GenBank/DDBJ whole genome shotgun (WGS) entry which is preliminary data.</text>
</comment>
<feature type="compositionally biased region" description="Basic and acidic residues" evidence="1">
    <location>
        <begin position="145"/>
        <end position="155"/>
    </location>
</feature>
<feature type="region of interest" description="Disordered" evidence="1">
    <location>
        <begin position="228"/>
        <end position="261"/>
    </location>
</feature>
<protein>
    <submittedName>
        <fullName evidence="2">Uncharacterized protein</fullName>
    </submittedName>
</protein>
<name>A0A8T0WEK0_PANVG</name>